<dbReference type="RefSeq" id="WP_183948302.1">
    <property type="nucleotide sequence ID" value="NZ_JACHHX010000009.1"/>
</dbReference>
<comment type="similarity">
    <text evidence="9">Belongs to the NqrDE/RnfAE family.</text>
</comment>
<comment type="subunit">
    <text evidence="9">The complex is composed of six subunits: RnfA, RnfB, RnfC, RnfD, RnfE and RnfG.</text>
</comment>
<dbReference type="EMBL" id="JACHHX010000009">
    <property type="protein sequence ID" value="MBB5015621.1"/>
    <property type="molecule type" value="Genomic_DNA"/>
</dbReference>
<dbReference type="EC" id="7.-.-.-" evidence="9"/>
<sequence>MNDAPAPRTILEYGLSSGNAGLVQLLGLCPLLAVSNNAVNALGLGLATLLALIATNTVVASIRRLTRRDVRIPAFVMVIAAVVTTIELSMRAFLPDLHAVLGLFVPLIVTNCAIMGRAEAFASRHDPARAALDGFATGLGFLAVLLAIGLIRELFGAGTLFAGAGRMLHLPWLELTAIEHYRGFLLAILPPGAFIVLALLIALRNRWQARRAAASTHPMEAA</sequence>
<dbReference type="Proteomes" id="UP000519004">
    <property type="component" value="Unassembled WGS sequence"/>
</dbReference>
<dbReference type="InterPro" id="IPR010968">
    <property type="entry name" value="RnfE"/>
</dbReference>
<comment type="caution">
    <text evidence="10">The sequence shown here is derived from an EMBL/GenBank/DDBJ whole genome shotgun (WGS) entry which is preliminary data.</text>
</comment>
<accession>A0A7W7Y036</accession>
<feature type="transmembrane region" description="Helical" evidence="9">
    <location>
        <begin position="181"/>
        <end position="203"/>
    </location>
</feature>
<keyword evidence="9" id="KW-1003">Cell membrane</keyword>
<feature type="transmembrane region" description="Helical" evidence="9">
    <location>
        <begin position="100"/>
        <end position="118"/>
    </location>
</feature>
<organism evidence="10 11">
    <name type="scientific">Rehaibacterium terrae</name>
    <dbReference type="NCBI Taxonomy" id="1341696"/>
    <lineage>
        <taxon>Bacteria</taxon>
        <taxon>Pseudomonadati</taxon>
        <taxon>Pseudomonadota</taxon>
        <taxon>Gammaproteobacteria</taxon>
        <taxon>Lysobacterales</taxon>
        <taxon>Lysobacteraceae</taxon>
        <taxon>Rehaibacterium</taxon>
    </lineage>
</organism>
<feature type="transmembrane region" description="Helical" evidence="9">
    <location>
        <begin position="130"/>
        <end position="151"/>
    </location>
</feature>
<feature type="transmembrane region" description="Helical" evidence="9">
    <location>
        <begin position="41"/>
        <end position="62"/>
    </location>
</feature>
<comment type="subcellular location">
    <subcellularLocation>
        <location evidence="9">Cell inner membrane</location>
        <topology evidence="9">Multi-pass membrane protein</topology>
    </subcellularLocation>
    <subcellularLocation>
        <location evidence="1">Endomembrane system</location>
        <topology evidence="1">Multi-pass membrane protein</topology>
    </subcellularLocation>
</comment>
<evidence type="ECO:0000313" key="11">
    <source>
        <dbReference type="Proteomes" id="UP000519004"/>
    </source>
</evidence>
<dbReference type="GO" id="GO:0012505">
    <property type="term" value="C:endomembrane system"/>
    <property type="evidence" value="ECO:0007669"/>
    <property type="project" value="UniProtKB-SubCell"/>
</dbReference>
<gene>
    <name evidence="9" type="primary">rnfE</name>
    <name evidence="10" type="ORF">HNQ58_001525</name>
</gene>
<dbReference type="Pfam" id="PF02508">
    <property type="entry name" value="Rnf-Nqr"/>
    <property type="match status" value="1"/>
</dbReference>
<keyword evidence="5 9" id="KW-1278">Translocase</keyword>
<reference evidence="10 11" key="1">
    <citation type="submission" date="2020-08" db="EMBL/GenBank/DDBJ databases">
        <title>Genomic Encyclopedia of Type Strains, Phase IV (KMG-IV): sequencing the most valuable type-strain genomes for metagenomic binning, comparative biology and taxonomic classification.</title>
        <authorList>
            <person name="Goeker M."/>
        </authorList>
    </citation>
    <scope>NUCLEOTIDE SEQUENCE [LARGE SCALE GENOMIC DNA]</scope>
    <source>
        <strain evidence="10 11">DSM 25897</strain>
    </source>
</reference>
<evidence type="ECO:0000256" key="2">
    <source>
        <dbReference type="ARBA" id="ARBA00022448"/>
    </source>
</evidence>
<dbReference type="AlphaFoldDB" id="A0A7W7Y036"/>
<evidence type="ECO:0000256" key="9">
    <source>
        <dbReference type="HAMAP-Rule" id="MF_00478"/>
    </source>
</evidence>
<dbReference type="NCBIfam" id="NF009070">
    <property type="entry name" value="PRK12405.1"/>
    <property type="match status" value="1"/>
</dbReference>
<keyword evidence="2 9" id="KW-0813">Transport</keyword>
<evidence type="ECO:0000313" key="10">
    <source>
        <dbReference type="EMBL" id="MBB5015621.1"/>
    </source>
</evidence>
<keyword evidence="4 9" id="KW-0812">Transmembrane</keyword>
<evidence type="ECO:0000256" key="4">
    <source>
        <dbReference type="ARBA" id="ARBA00022692"/>
    </source>
</evidence>
<dbReference type="NCBIfam" id="TIGR01948">
    <property type="entry name" value="rnfE"/>
    <property type="match status" value="1"/>
</dbReference>
<keyword evidence="8 9" id="KW-0472">Membrane</keyword>
<comment type="function">
    <text evidence="9">Part of a membrane-bound complex that couples electron transfer with translocation of ions across the membrane.</text>
</comment>
<dbReference type="GO" id="GO:0005886">
    <property type="term" value="C:plasma membrane"/>
    <property type="evidence" value="ECO:0007669"/>
    <property type="project" value="UniProtKB-SubCell"/>
</dbReference>
<evidence type="ECO:0000256" key="6">
    <source>
        <dbReference type="ARBA" id="ARBA00022982"/>
    </source>
</evidence>
<name>A0A7W7Y036_9GAMM</name>
<keyword evidence="7 9" id="KW-1133">Transmembrane helix</keyword>
<evidence type="ECO:0000256" key="5">
    <source>
        <dbReference type="ARBA" id="ARBA00022967"/>
    </source>
</evidence>
<feature type="transmembrane region" description="Helical" evidence="9">
    <location>
        <begin position="74"/>
        <end position="94"/>
    </location>
</feature>
<keyword evidence="3 9" id="KW-0997">Cell inner membrane</keyword>
<dbReference type="PANTHER" id="PTHR30586:SF0">
    <property type="entry name" value="ION-TRANSLOCATING OXIDOREDUCTASE COMPLEX SUBUNIT E"/>
    <property type="match status" value="1"/>
</dbReference>
<evidence type="ECO:0000256" key="8">
    <source>
        <dbReference type="ARBA" id="ARBA00023136"/>
    </source>
</evidence>
<dbReference type="InterPro" id="IPR003667">
    <property type="entry name" value="NqrDE/RnfAE"/>
</dbReference>
<dbReference type="PIRSF" id="PIRSF006102">
    <property type="entry name" value="NQR_DE"/>
    <property type="match status" value="1"/>
</dbReference>
<dbReference type="PANTHER" id="PTHR30586">
    <property type="entry name" value="ELECTRON TRANSPORT COMPLEX PROTEIN RNFE"/>
    <property type="match status" value="1"/>
</dbReference>
<keyword evidence="11" id="KW-1185">Reference proteome</keyword>
<dbReference type="HAMAP" id="MF_00478">
    <property type="entry name" value="RsxE_RnfE"/>
    <property type="match status" value="1"/>
</dbReference>
<proteinExistence type="inferred from homology"/>
<evidence type="ECO:0000256" key="3">
    <source>
        <dbReference type="ARBA" id="ARBA00022519"/>
    </source>
</evidence>
<evidence type="ECO:0000256" key="7">
    <source>
        <dbReference type="ARBA" id="ARBA00022989"/>
    </source>
</evidence>
<keyword evidence="6 9" id="KW-0249">Electron transport</keyword>
<protein>
    <recommendedName>
        <fullName evidence="9">Ion-translocating oxidoreductase complex subunit E</fullName>
        <ecNumber evidence="9">7.-.-.-</ecNumber>
    </recommendedName>
    <alternativeName>
        <fullName evidence="9">Rnf electron transport complex subunit E</fullName>
    </alternativeName>
</protein>
<dbReference type="GO" id="GO:0022900">
    <property type="term" value="P:electron transport chain"/>
    <property type="evidence" value="ECO:0007669"/>
    <property type="project" value="UniProtKB-UniRule"/>
</dbReference>
<evidence type="ECO:0000256" key="1">
    <source>
        <dbReference type="ARBA" id="ARBA00004127"/>
    </source>
</evidence>